<reference evidence="1" key="1">
    <citation type="submission" date="2023-05" db="EMBL/GenBank/DDBJ databases">
        <authorList>
            <person name="Stuckert A."/>
        </authorList>
    </citation>
    <scope>NUCLEOTIDE SEQUENCE</scope>
</reference>
<keyword evidence="2" id="KW-1185">Reference proteome</keyword>
<organism evidence="1 2">
    <name type="scientific">Staurois parvus</name>
    <dbReference type="NCBI Taxonomy" id="386267"/>
    <lineage>
        <taxon>Eukaryota</taxon>
        <taxon>Metazoa</taxon>
        <taxon>Chordata</taxon>
        <taxon>Craniata</taxon>
        <taxon>Vertebrata</taxon>
        <taxon>Euteleostomi</taxon>
        <taxon>Amphibia</taxon>
        <taxon>Batrachia</taxon>
        <taxon>Anura</taxon>
        <taxon>Neobatrachia</taxon>
        <taxon>Ranoidea</taxon>
        <taxon>Ranidae</taxon>
        <taxon>Staurois</taxon>
    </lineage>
</organism>
<protein>
    <submittedName>
        <fullName evidence="1">Uncharacterized protein</fullName>
    </submittedName>
</protein>
<accession>A0ABN9FAJ4</accession>
<evidence type="ECO:0000313" key="1">
    <source>
        <dbReference type="EMBL" id="CAI9593678.1"/>
    </source>
</evidence>
<sequence>MTQAESKCSRNVIILENAYKSLYRWYYTPARLASFIPTYSPACFRGVPTSGYYGSNLVDLP</sequence>
<dbReference type="EMBL" id="CATNWA010016568">
    <property type="protein sequence ID" value="CAI9593678.1"/>
    <property type="molecule type" value="Genomic_DNA"/>
</dbReference>
<comment type="caution">
    <text evidence="1">The sequence shown here is derived from an EMBL/GenBank/DDBJ whole genome shotgun (WGS) entry which is preliminary data.</text>
</comment>
<proteinExistence type="predicted"/>
<dbReference type="Proteomes" id="UP001162483">
    <property type="component" value="Unassembled WGS sequence"/>
</dbReference>
<name>A0ABN9FAJ4_9NEOB</name>
<gene>
    <name evidence="1" type="ORF">SPARVUS_LOCUS11604933</name>
</gene>
<evidence type="ECO:0000313" key="2">
    <source>
        <dbReference type="Proteomes" id="UP001162483"/>
    </source>
</evidence>